<sequence length="778" mass="85475">MSADKLRTYKTPDAMKPEEKITKTEEGQDTLDNVIRQAVGKDPFLSFSRAGDSPVRWIQLLHALEQQGSDKISRSSTVEKLTEGKEHPVGICNGANSFASEMNGVKESVHSLGGNGNYVKGTKSTSEQMQSLKIPEAVAAFAQAAAKANGEPEKYLPGWPLLSPSKVQLQKCSKCSLEFCSAINYRRHMRVHRRALNIVKDSSKTRNLLAAFWDKLSLDEAKELVSFHNETVEGVAGSSIIRALTSWIQKPGFLSLPQKYVNAGVTLLDVVHARPSIFPMTSQNLFSVLDDASEKTFLIAGTALSSQKYVFDSEAGKNALEMKNLVACTSFLLEQMLVKAWVADKDAEALRCQKLLVEEEEAAQKRHAELLERKRLKKLRQREQKAREQSDADAVKTGSKVNLSDSAEGTSSSGSPSPRAQSESDTNISDISLSQVAMPMDSAGFVDPDSGENLQLPFRKIVEQSAGHWIQKTSGCLKSIPAQRLLLKQNRNVSSGFSSGQFPAGKSLVIAQSNYREPKAPMLANSHKVWTRKLKTENHSEVTNGVIVNREQSSDSSELLIGSISVALGEANGQQLLNVLRKDSFQEKVKTDSGGAGLKLWRPVDHQKGCFATSHTNMSDAREMKENGIPAEISNLASLNMGHLASDGMDNVRVEKNKDSLKVYSGTNFTEPKLFSSEAAEAFLAQRWKEAIAADHVKLILSPVRETSTFVDSIEEHHPEAQAQLFDRLERSILGSAENRMTGVGLIGPAACASKPKFRQKHEKSVRLQYVPKQRSNI</sequence>
<dbReference type="EMBL" id="JANAVB010021796">
    <property type="protein sequence ID" value="KAJ6825149.1"/>
    <property type="molecule type" value="Genomic_DNA"/>
</dbReference>
<feature type="region of interest" description="Disordered" evidence="2">
    <location>
        <begin position="381"/>
        <end position="426"/>
    </location>
</feature>
<evidence type="ECO:0000313" key="5">
    <source>
        <dbReference type="Proteomes" id="UP001140949"/>
    </source>
</evidence>
<dbReference type="PANTHER" id="PTHR36055">
    <property type="entry name" value="C2H2-LIKE ZINC FINGER PROTEIN"/>
    <property type="match status" value="1"/>
</dbReference>
<accession>A0AAX6G902</accession>
<feature type="compositionally biased region" description="Low complexity" evidence="2">
    <location>
        <begin position="404"/>
        <end position="424"/>
    </location>
</feature>
<dbReference type="AlphaFoldDB" id="A0AAX6G902"/>
<reference evidence="4" key="2">
    <citation type="submission" date="2023-04" db="EMBL/GenBank/DDBJ databases">
        <authorList>
            <person name="Bruccoleri R.E."/>
            <person name="Oakeley E.J."/>
            <person name="Faust A.-M."/>
            <person name="Dessus-Babus S."/>
            <person name="Altorfer M."/>
            <person name="Burckhardt D."/>
            <person name="Oertli M."/>
            <person name="Naumann U."/>
            <person name="Petersen F."/>
            <person name="Wong J."/>
        </authorList>
    </citation>
    <scope>NUCLEOTIDE SEQUENCE</scope>
    <source>
        <strain evidence="4">GSM-AAB239-AS_SAM_17_03QT</strain>
        <tissue evidence="4">Leaf</tissue>
    </source>
</reference>
<evidence type="ECO:0000259" key="3">
    <source>
        <dbReference type="PROSITE" id="PS50157"/>
    </source>
</evidence>
<dbReference type="GO" id="GO:0008270">
    <property type="term" value="F:zinc ion binding"/>
    <property type="evidence" value="ECO:0007669"/>
    <property type="project" value="UniProtKB-KW"/>
</dbReference>
<dbReference type="InterPro" id="IPR013087">
    <property type="entry name" value="Znf_C2H2_type"/>
</dbReference>
<keyword evidence="1" id="KW-0479">Metal-binding</keyword>
<name>A0AAX6G902_IRIPA</name>
<keyword evidence="5" id="KW-1185">Reference proteome</keyword>
<organism evidence="4 5">
    <name type="scientific">Iris pallida</name>
    <name type="common">Sweet iris</name>
    <dbReference type="NCBI Taxonomy" id="29817"/>
    <lineage>
        <taxon>Eukaryota</taxon>
        <taxon>Viridiplantae</taxon>
        <taxon>Streptophyta</taxon>
        <taxon>Embryophyta</taxon>
        <taxon>Tracheophyta</taxon>
        <taxon>Spermatophyta</taxon>
        <taxon>Magnoliopsida</taxon>
        <taxon>Liliopsida</taxon>
        <taxon>Asparagales</taxon>
        <taxon>Iridaceae</taxon>
        <taxon>Iridoideae</taxon>
        <taxon>Irideae</taxon>
        <taxon>Iris</taxon>
    </lineage>
</organism>
<feature type="compositionally biased region" description="Basic and acidic residues" evidence="2">
    <location>
        <begin position="13"/>
        <end position="26"/>
    </location>
</feature>
<comment type="caution">
    <text evidence="4">The sequence shown here is derived from an EMBL/GenBank/DDBJ whole genome shotgun (WGS) entry which is preliminary data.</text>
</comment>
<feature type="domain" description="C2H2-type" evidence="3">
    <location>
        <begin position="170"/>
        <end position="192"/>
    </location>
</feature>
<feature type="compositionally biased region" description="Basic and acidic residues" evidence="2">
    <location>
        <begin position="381"/>
        <end position="394"/>
    </location>
</feature>
<dbReference type="PANTHER" id="PTHR36055:SF1">
    <property type="entry name" value="C2H2-LIKE ZINC FINGER PROTEIN"/>
    <property type="match status" value="1"/>
</dbReference>
<dbReference type="PROSITE" id="PS00028">
    <property type="entry name" value="ZINC_FINGER_C2H2_1"/>
    <property type="match status" value="1"/>
</dbReference>
<dbReference type="Proteomes" id="UP001140949">
    <property type="component" value="Unassembled WGS sequence"/>
</dbReference>
<reference evidence="4" key="1">
    <citation type="journal article" date="2023" name="GigaByte">
        <title>Genome assembly of the bearded iris, Iris pallida Lam.</title>
        <authorList>
            <person name="Bruccoleri R.E."/>
            <person name="Oakeley E.J."/>
            <person name="Faust A.M.E."/>
            <person name="Altorfer M."/>
            <person name="Dessus-Babus S."/>
            <person name="Burckhardt D."/>
            <person name="Oertli M."/>
            <person name="Naumann U."/>
            <person name="Petersen F."/>
            <person name="Wong J."/>
        </authorList>
    </citation>
    <scope>NUCLEOTIDE SEQUENCE</scope>
    <source>
        <strain evidence="4">GSM-AAB239-AS_SAM_17_03QT</strain>
    </source>
</reference>
<proteinExistence type="predicted"/>
<gene>
    <name evidence="4" type="ORF">M6B38_378790</name>
</gene>
<dbReference type="PROSITE" id="PS50157">
    <property type="entry name" value="ZINC_FINGER_C2H2_2"/>
    <property type="match status" value="1"/>
</dbReference>
<feature type="region of interest" description="Disordered" evidence="2">
    <location>
        <begin position="1"/>
        <end position="27"/>
    </location>
</feature>
<protein>
    <recommendedName>
        <fullName evidence="3">C2H2-type domain-containing protein</fullName>
    </recommendedName>
</protein>
<evidence type="ECO:0000256" key="2">
    <source>
        <dbReference type="SAM" id="MobiDB-lite"/>
    </source>
</evidence>
<keyword evidence="1" id="KW-0863">Zinc-finger</keyword>
<evidence type="ECO:0000256" key="1">
    <source>
        <dbReference type="PROSITE-ProRule" id="PRU00042"/>
    </source>
</evidence>
<keyword evidence="1" id="KW-0862">Zinc</keyword>
<evidence type="ECO:0000313" key="4">
    <source>
        <dbReference type="EMBL" id="KAJ6825149.1"/>
    </source>
</evidence>